<dbReference type="HAMAP" id="MF_01480">
    <property type="entry name" value="Cas9"/>
    <property type="match status" value="1"/>
</dbReference>
<comment type="domain">
    <text evidence="13">Has 2 endonuclease domains. The discontinuous RuvC-like domain cleaves the target DNA noncomplementary to crRNA while the HNH nuclease domain cleaves the target DNA complementary to crRNA.</text>
</comment>
<keyword evidence="3 13" id="KW-0540">Nuclease</keyword>
<dbReference type="InterPro" id="IPR003615">
    <property type="entry name" value="HNH_nuc"/>
</dbReference>
<keyword evidence="9 13" id="KW-0051">Antiviral defense</keyword>
<dbReference type="Gene3D" id="3.30.420.10">
    <property type="entry name" value="Ribonuclease H-like superfamily/Ribonuclease H"/>
    <property type="match status" value="1"/>
</dbReference>
<dbReference type="InterPro" id="IPR055228">
    <property type="entry name" value="Cas9_RuvC"/>
</dbReference>
<dbReference type="InterPro" id="IPR032239">
    <property type="entry name" value="Cas9-BH"/>
</dbReference>
<evidence type="ECO:0000256" key="1">
    <source>
        <dbReference type="ARBA" id="ARBA00001946"/>
    </source>
</evidence>
<comment type="subunit">
    <text evidence="12 13">Monomer. Binds crRNA and tracrRNA.</text>
</comment>
<dbReference type="Pfam" id="PF22702">
    <property type="entry name" value="Cas9_RuvC"/>
    <property type="match status" value="1"/>
</dbReference>
<dbReference type="InterPro" id="IPR028629">
    <property type="entry name" value="Cas9"/>
</dbReference>
<protein>
    <recommendedName>
        <fullName evidence="13">CRISPR-associated endonuclease Cas9</fullName>
        <ecNumber evidence="13">3.1.-.-</ecNumber>
    </recommendedName>
</protein>
<feature type="active site" description="Proton acceptor for HNH nuclease domain" evidence="13">
    <location>
        <position position="1042"/>
    </location>
</feature>
<dbReference type="GO" id="GO:0046872">
    <property type="term" value="F:metal ion binding"/>
    <property type="evidence" value="ECO:0007669"/>
    <property type="project" value="UniProtKB-UniRule"/>
</dbReference>
<proteinExistence type="inferred from homology"/>
<name>A0A6H0UD20_9LACT</name>
<dbReference type="GO" id="GO:0016787">
    <property type="term" value="F:hydrolase activity"/>
    <property type="evidence" value="ECO:0007669"/>
    <property type="project" value="UniProtKB-KW"/>
</dbReference>
<dbReference type="Pfam" id="PF13395">
    <property type="entry name" value="HNH_4"/>
    <property type="match status" value="1"/>
</dbReference>
<organism evidence="15 16">
    <name type="scientific">Pseudolactococcus raffinolactis</name>
    <dbReference type="NCBI Taxonomy" id="1366"/>
    <lineage>
        <taxon>Bacteria</taxon>
        <taxon>Bacillati</taxon>
        <taxon>Bacillota</taxon>
        <taxon>Bacilli</taxon>
        <taxon>Lactobacillales</taxon>
        <taxon>Streptococcaceae</taxon>
        <taxon>Pseudolactococcus</taxon>
    </lineage>
</organism>
<comment type="similarity">
    <text evidence="13">Belongs to the CRISPR-associated Cas9 family.</text>
</comment>
<accession>A0A6H0UD20</accession>
<evidence type="ECO:0000256" key="12">
    <source>
        <dbReference type="ARBA" id="ARBA00046380"/>
    </source>
</evidence>
<comment type="similarity">
    <text evidence="2">Belongs to the CRISPR-associated protein Cas9 family. Subtype II-A subfamily.</text>
</comment>
<evidence type="ECO:0000256" key="2">
    <source>
        <dbReference type="ARBA" id="ARBA00005244"/>
    </source>
</evidence>
<dbReference type="InterPro" id="IPR032240">
    <property type="entry name" value="Cas9_REC"/>
</dbReference>
<keyword evidence="6 13" id="KW-0378">Hydrolase</keyword>
<dbReference type="PROSITE" id="PS51749">
    <property type="entry name" value="HNH_CAS9"/>
    <property type="match status" value="1"/>
</dbReference>
<evidence type="ECO:0000256" key="9">
    <source>
        <dbReference type="ARBA" id="ARBA00023118"/>
    </source>
</evidence>
<dbReference type="InterPro" id="IPR036397">
    <property type="entry name" value="RNaseH_sf"/>
</dbReference>
<dbReference type="NCBIfam" id="TIGR01865">
    <property type="entry name" value="cas_Csn1"/>
    <property type="match status" value="1"/>
</dbReference>
<comment type="cofactor">
    <cofactor evidence="1">
        <name>Mg(2+)</name>
        <dbReference type="ChEBI" id="CHEBI:18420"/>
    </cofactor>
</comment>
<dbReference type="RefSeq" id="WP_167838807.1">
    <property type="nucleotide sequence ID" value="NZ_CP047616.1"/>
</dbReference>
<evidence type="ECO:0000256" key="10">
    <source>
        <dbReference type="ARBA" id="ARBA00023125"/>
    </source>
</evidence>
<keyword evidence="11" id="KW-0464">Manganese</keyword>
<dbReference type="GO" id="GO:0003677">
    <property type="term" value="F:DNA binding"/>
    <property type="evidence" value="ECO:0007669"/>
    <property type="project" value="UniProtKB-UniRule"/>
</dbReference>
<feature type="active site" description="For RuvC-like nuclease domain" evidence="13">
    <location>
        <position position="11"/>
    </location>
</feature>
<dbReference type="GO" id="GO:0003723">
    <property type="term" value="F:RNA binding"/>
    <property type="evidence" value="ECO:0007669"/>
    <property type="project" value="UniProtKB-UniRule"/>
</dbReference>
<comment type="function">
    <text evidence="13">CRISPR (clustered regularly interspaced short palindromic repeat) is an adaptive immune system that provides protection against mobile genetic elements (viruses, transposable elements and conjugative plasmids). CRISPR clusters contain spacers, sequences complementary to antecedent mobile elements, and target invading nucleic acids. CRISPR clusters are transcribed and processed into CRISPR RNA (crRNA). In type II CRISPR systems correct processing of pre-crRNA requires a trans-encoded small RNA (tracrRNA), endogenous ribonuclease 3 (rnc) and this protein. The tracrRNA serves as a guide for ribonuclease 3-aided processing of pre-crRNA. Subsequently Cas9/crRNA/tracrRNA endonucleolytically cleaves linear or circular dsDNA target complementary to the spacer; Cas9 is inactive in the absence of the 2 guide RNAs (gRNA). Cas9 recognizes the protospacer adjacent motif (PAM) in the CRISPR repeat sequences to help distinguish self versus nonself, as targets within the bacterial CRISPR locus do not have PAMs. PAM recognition is also required for catalytic activity.</text>
</comment>
<gene>
    <name evidence="13 15" type="primary">cas9</name>
    <name evidence="15" type="ORF">GU336_07705</name>
</gene>
<dbReference type="EMBL" id="CP047616">
    <property type="protein sequence ID" value="QIW54031.1"/>
    <property type="molecule type" value="Genomic_DNA"/>
</dbReference>
<dbReference type="GO" id="GO:0043571">
    <property type="term" value="P:maintenance of CRISPR repeat elements"/>
    <property type="evidence" value="ECO:0007669"/>
    <property type="project" value="UniProtKB-UniRule"/>
</dbReference>
<feature type="domain" description="HNH Cas9-type" evidence="14">
    <location>
        <begin position="945"/>
        <end position="1128"/>
    </location>
</feature>
<keyword evidence="5 13" id="KW-0255">Endonuclease</keyword>
<dbReference type="GO" id="GO:0004519">
    <property type="term" value="F:endonuclease activity"/>
    <property type="evidence" value="ECO:0007669"/>
    <property type="project" value="UniProtKB-UniRule"/>
</dbReference>
<evidence type="ECO:0000256" key="4">
    <source>
        <dbReference type="ARBA" id="ARBA00022723"/>
    </source>
</evidence>
<evidence type="ECO:0000256" key="11">
    <source>
        <dbReference type="ARBA" id="ARBA00023211"/>
    </source>
</evidence>
<evidence type="ECO:0000256" key="3">
    <source>
        <dbReference type="ARBA" id="ARBA00022722"/>
    </source>
</evidence>
<comment type="caution">
    <text evidence="13">Lacks conserved residue(s) required for the propagation of feature annotation.</text>
</comment>
<evidence type="ECO:0000256" key="5">
    <source>
        <dbReference type="ARBA" id="ARBA00022759"/>
    </source>
</evidence>
<keyword evidence="10 13" id="KW-0238">DNA-binding</keyword>
<evidence type="ECO:0000259" key="14">
    <source>
        <dbReference type="PROSITE" id="PS51749"/>
    </source>
</evidence>
<evidence type="ECO:0000256" key="13">
    <source>
        <dbReference type="HAMAP-Rule" id="MF_01480"/>
    </source>
</evidence>
<dbReference type="Pfam" id="PF16592">
    <property type="entry name" value="Cas9_REC"/>
    <property type="match status" value="2"/>
</dbReference>
<evidence type="ECO:0000256" key="8">
    <source>
        <dbReference type="ARBA" id="ARBA00022884"/>
    </source>
</evidence>
<dbReference type="InterPro" id="IPR033114">
    <property type="entry name" value="HNH_CAS9"/>
</dbReference>
<keyword evidence="7" id="KW-0460">Magnesium</keyword>
<keyword evidence="4" id="KW-0479">Metal-binding</keyword>
<keyword evidence="8 13" id="KW-0694">RNA-binding</keyword>
<sequence>MPKKDYTIGLDIGTNSVGWAVIDNEFNLAQGKKRIVEKDFSKDSTKTKYSKTNLWGVRLFDKGDTASERRIKRGQRRRIARRKERLNYLRGIFAEEICKLDDSFFIRLDESFYQIEDKNKTKTKVRDRNGKLIEISQNQNTFKYPLFKTEHEERKYYKDFPTIYHLRRALFDNTFIRKEDGSLKFGFDEDGLADIRLVYLAMHHILKYRGHFVQEGVKIEVSNIDILGNIKTFIDNYNDYIENKPIDEDGNLFVETEFKKNPDKINISDRQRNQIQDVLKEKISNSHKVYKIISKKNADAILNYSINVEAIFKAIVGNKVDIASILNKAEYNKKINEVWDKDANFKFNKETFGDELQELPFDNDNESNLILDIKAIYEAVLLSSILQGEKSLSSAMIKKYDAHKKDLEQLRELFRKYFNKVEYNAFFREVPKLTSKGFFKVDENGKETKAELTNYVAYVGLPKSYAKYNNNLEKPFNKYATQEQFYKYLTEKILLPKIIEITDFKLPTQDKIAKTIEFLDTQEDKSLNLIKEILQKIELETFLPKQRMYKNGAIPYQVHLEELNKIIKRQSESDRFSFLKEAKIPELMKFRIPYYVGTMATEKNVGWIRDGNSGNMKATGQKSTNSWLVRKTSEKLTPWNFSDVIDKDKSAENFIVRMTSECTYLLGEKALPKNSLIYQKYTVLNELTKIKIGFDGEEGNFLNKLEKERILQKLFYSKRSVSRRDFENFLYNNLGYQTEIKVVRGIDGRGFNANLSTFYDLVHKVGLTLEFIAENEAFLEEIIRAKTILEDKTLRLKKIKELNKDGLLTADQVRELSKKSLSGWGSLSGKLINGLISKEKTSTVYEENKTILDFLLDDEVYNIKKQRPQLANRNFMQLINDDTLKFKGQISEHNAKFMKDNGLSESIEDKINALAGSPALKKGIKQTFKVVQELSKILGKENIKNIVLEVARDDNPKANNHSRYKQLDEFKKYFDADILRQYNQLGKDDKEANAKLSDERLFLYFIQNGKCLYTQGTFTLAENEQGKLQIYDENGEIAERDHIVPQSYIKDDSLSNKALVSHNANQSKLENYPFVDMIDDGIQKWWKSLRDQNINLKTPLFTKKKYEALTRTAPFSEFEEEGFINRQLVESRQIIKHVKNLLTEEFGFETVINEVGEKEKVKKANILSMKASFTDGIRKANDFYKSRELNDYHHAHDAYIIANVGQFLKNEINFGDERANIIRVKSQDKKSLMKTIEDKLHDAEMNTKAKNLRDKNTYLVRLFNAKAANLGTGELLVDYMREVFRYKNCNIVRMYSEESGEFYNESIYKADKKDDKGNLKEKSDLISVKNGLDGRKYGGTSSIKPAYCVVVKYNTLEKKKEVSKIGVFSVMRIEKLEAKRDLLGFIQSKNPDWDNIEVVMPKILNNQIVITDTGIRRMFRSWNKTDGIVFNKGRQIILENVAYQTLVKFDSATDFEKSKLYQTLLDLLKQEEILSDKSIEGFEKLQEKFLRLPLKNIGKLQVQVSHPDKPVSACCN</sequence>
<dbReference type="Pfam" id="PF16593">
    <property type="entry name" value="Cas9-BH"/>
    <property type="match status" value="1"/>
</dbReference>
<dbReference type="GO" id="GO:0051607">
    <property type="term" value="P:defense response to virus"/>
    <property type="evidence" value="ECO:0007669"/>
    <property type="project" value="UniProtKB-UniRule"/>
</dbReference>
<dbReference type="EC" id="3.1.-.-" evidence="13"/>
<dbReference type="Proteomes" id="UP000501945">
    <property type="component" value="Chromosome"/>
</dbReference>
<evidence type="ECO:0000313" key="15">
    <source>
        <dbReference type="EMBL" id="QIW54031.1"/>
    </source>
</evidence>
<dbReference type="InterPro" id="IPR032237">
    <property type="entry name" value="Cas9_PI"/>
</dbReference>
<reference evidence="15 16" key="1">
    <citation type="submission" date="2019-12" db="EMBL/GenBank/DDBJ databases">
        <title>Whole genome sequences of Lactococcus raffinolactis strains isolated from sewage.</title>
        <authorList>
            <person name="Ybazeta G."/>
            <person name="Ross M."/>
            <person name="Brabant-Kirwan D."/>
            <person name="Saleh M."/>
            <person name="Dillon J.A."/>
            <person name="Splinter K."/>
            <person name="Nokhbeh R."/>
        </authorList>
    </citation>
    <scope>NUCLEOTIDE SEQUENCE [LARGE SCALE GENOMIC DNA]</scope>
    <source>
        <strain evidence="15 16">Lr_19_5</strain>
    </source>
</reference>
<evidence type="ECO:0000256" key="7">
    <source>
        <dbReference type="ARBA" id="ARBA00022842"/>
    </source>
</evidence>
<evidence type="ECO:0000256" key="6">
    <source>
        <dbReference type="ARBA" id="ARBA00022801"/>
    </source>
</evidence>
<evidence type="ECO:0000313" key="16">
    <source>
        <dbReference type="Proteomes" id="UP000501945"/>
    </source>
</evidence>
<dbReference type="Pfam" id="PF16595">
    <property type="entry name" value="Cas9_PI"/>
    <property type="match status" value="1"/>
</dbReference>